<evidence type="ECO:0000256" key="2">
    <source>
        <dbReference type="ARBA" id="ARBA00022748"/>
    </source>
</evidence>
<keyword evidence="2" id="KW-0201">Cytochrome c-type biogenesis</keyword>
<evidence type="ECO:0000256" key="4">
    <source>
        <dbReference type="ARBA" id="ARBA00023284"/>
    </source>
</evidence>
<dbReference type="Pfam" id="PF08534">
    <property type="entry name" value="Redoxin"/>
    <property type="match status" value="1"/>
</dbReference>
<reference evidence="7 8" key="1">
    <citation type="submission" date="2017-11" db="EMBL/GenBank/DDBJ databases">
        <authorList>
            <person name="Duchaud E."/>
        </authorList>
    </citation>
    <scope>NUCLEOTIDE SEQUENCE [LARGE SCALE GENOMIC DNA]</scope>
    <source>
        <strain evidence="7 8">TNO010</strain>
    </source>
</reference>
<evidence type="ECO:0000259" key="6">
    <source>
        <dbReference type="PROSITE" id="PS51352"/>
    </source>
</evidence>
<proteinExistence type="predicted"/>
<name>A0A2I2M814_9FLAO</name>
<protein>
    <recommendedName>
        <fullName evidence="6">Thioredoxin domain-containing protein</fullName>
    </recommendedName>
</protein>
<evidence type="ECO:0000313" key="7">
    <source>
        <dbReference type="EMBL" id="SOU88689.1"/>
    </source>
</evidence>
<organism evidence="7 8">
    <name type="scientific">Tenacibaculum finnmarkense genomovar ulcerans</name>
    <dbReference type="NCBI Taxonomy" id="2781388"/>
    <lineage>
        <taxon>Bacteria</taxon>
        <taxon>Pseudomonadati</taxon>
        <taxon>Bacteroidota</taxon>
        <taxon>Flavobacteriia</taxon>
        <taxon>Flavobacteriales</taxon>
        <taxon>Flavobacteriaceae</taxon>
        <taxon>Tenacibaculum</taxon>
        <taxon>Tenacibaculum finnmarkense</taxon>
    </lineage>
</organism>
<dbReference type="InterPro" id="IPR013766">
    <property type="entry name" value="Thioredoxin_domain"/>
</dbReference>
<gene>
    <name evidence="7" type="ORF">TNO010_220128</name>
</gene>
<dbReference type="GO" id="GO:0016491">
    <property type="term" value="F:oxidoreductase activity"/>
    <property type="evidence" value="ECO:0007669"/>
    <property type="project" value="InterPro"/>
</dbReference>
<accession>A0A2I2M814</accession>
<dbReference type="PROSITE" id="PS51352">
    <property type="entry name" value="THIOREDOXIN_2"/>
    <property type="match status" value="1"/>
</dbReference>
<keyword evidence="3" id="KW-1015">Disulfide bond</keyword>
<comment type="subcellular location">
    <subcellularLocation>
        <location evidence="1">Cell envelope</location>
    </subcellularLocation>
</comment>
<feature type="chain" id="PRO_5014117119" description="Thioredoxin domain-containing protein" evidence="5">
    <location>
        <begin position="27"/>
        <end position="169"/>
    </location>
</feature>
<keyword evidence="4" id="KW-0676">Redox-active center</keyword>
<dbReference type="EMBL" id="OENE01000015">
    <property type="protein sequence ID" value="SOU88689.1"/>
    <property type="molecule type" value="Genomic_DNA"/>
</dbReference>
<dbReference type="SUPFAM" id="SSF52833">
    <property type="entry name" value="Thioredoxin-like"/>
    <property type="match status" value="1"/>
</dbReference>
<keyword evidence="5" id="KW-0732">Signal</keyword>
<evidence type="ECO:0000256" key="3">
    <source>
        <dbReference type="ARBA" id="ARBA00023157"/>
    </source>
</evidence>
<dbReference type="AlphaFoldDB" id="A0A2I2M814"/>
<feature type="signal peptide" evidence="5">
    <location>
        <begin position="1"/>
        <end position="26"/>
    </location>
</feature>
<dbReference type="CDD" id="cd02966">
    <property type="entry name" value="TlpA_like_family"/>
    <property type="match status" value="1"/>
</dbReference>
<dbReference type="GO" id="GO:0017004">
    <property type="term" value="P:cytochrome complex assembly"/>
    <property type="evidence" value="ECO:0007669"/>
    <property type="project" value="UniProtKB-KW"/>
</dbReference>
<evidence type="ECO:0000256" key="5">
    <source>
        <dbReference type="SAM" id="SignalP"/>
    </source>
</evidence>
<dbReference type="PANTHER" id="PTHR42852:SF6">
    <property type="entry name" value="THIOL:DISULFIDE INTERCHANGE PROTEIN DSBE"/>
    <property type="match status" value="1"/>
</dbReference>
<dbReference type="InterPro" id="IPR050553">
    <property type="entry name" value="Thioredoxin_ResA/DsbE_sf"/>
</dbReference>
<dbReference type="PROSITE" id="PS51257">
    <property type="entry name" value="PROKAR_LIPOPROTEIN"/>
    <property type="match status" value="1"/>
</dbReference>
<dbReference type="Proteomes" id="UP000490060">
    <property type="component" value="Unassembled WGS sequence"/>
</dbReference>
<evidence type="ECO:0000256" key="1">
    <source>
        <dbReference type="ARBA" id="ARBA00004196"/>
    </source>
</evidence>
<evidence type="ECO:0000313" key="8">
    <source>
        <dbReference type="Proteomes" id="UP000490060"/>
    </source>
</evidence>
<dbReference type="InterPro" id="IPR013740">
    <property type="entry name" value="Redoxin"/>
</dbReference>
<dbReference type="PANTHER" id="PTHR42852">
    <property type="entry name" value="THIOL:DISULFIDE INTERCHANGE PROTEIN DSBE"/>
    <property type="match status" value="1"/>
</dbReference>
<dbReference type="InterPro" id="IPR036249">
    <property type="entry name" value="Thioredoxin-like_sf"/>
</dbReference>
<dbReference type="Gene3D" id="3.40.30.10">
    <property type="entry name" value="Glutaredoxin"/>
    <property type="match status" value="1"/>
</dbReference>
<dbReference type="GO" id="GO:0030313">
    <property type="term" value="C:cell envelope"/>
    <property type="evidence" value="ECO:0007669"/>
    <property type="project" value="UniProtKB-SubCell"/>
</dbReference>
<sequence length="169" mass="19244">MIKKMIKKIGVIFAVSLALLSCSSQSPTEFSKEALADVFVAINTKEEVPFKDILAKNKGKKILIDVWASWCTDCLENLPAVKKAQEENPEMVFLYLSLDRKLEDWHSSVERLNIKGQHYFMQSGWEGSFAKFLGLSWIPRYLLIDEQGKIVVFNQTKVSAILMAKNVKK</sequence>
<feature type="domain" description="Thioredoxin" evidence="6">
    <location>
        <begin position="30"/>
        <end position="169"/>
    </location>
</feature>